<dbReference type="AlphaFoldDB" id="A0A699Z374"/>
<dbReference type="GO" id="GO:0032263">
    <property type="term" value="P:GMP salvage"/>
    <property type="evidence" value="ECO:0007669"/>
    <property type="project" value="TreeGrafter"/>
</dbReference>
<gene>
    <name evidence="2" type="ORF">HaLaN_13585</name>
</gene>
<dbReference type="PANTHER" id="PTHR43340">
    <property type="entry name" value="HYPOXANTHINE-GUANINE PHOSPHORIBOSYLTRANSFERASE"/>
    <property type="match status" value="1"/>
</dbReference>
<dbReference type="InterPro" id="IPR029057">
    <property type="entry name" value="PRTase-like"/>
</dbReference>
<dbReference type="GO" id="GO:0046100">
    <property type="term" value="P:hypoxanthine metabolic process"/>
    <property type="evidence" value="ECO:0007669"/>
    <property type="project" value="TreeGrafter"/>
</dbReference>
<evidence type="ECO:0000259" key="1">
    <source>
        <dbReference type="Pfam" id="PF00156"/>
    </source>
</evidence>
<dbReference type="GO" id="GO:0005829">
    <property type="term" value="C:cytosol"/>
    <property type="evidence" value="ECO:0007669"/>
    <property type="project" value="TreeGrafter"/>
</dbReference>
<dbReference type="EMBL" id="BLLF01001088">
    <property type="protein sequence ID" value="GFH17047.1"/>
    <property type="molecule type" value="Genomic_DNA"/>
</dbReference>
<accession>A0A699Z374</accession>
<protein>
    <submittedName>
        <fullName evidence="2">Hypoxanthine phosphoribosyltransferase</fullName>
    </submittedName>
</protein>
<dbReference type="GO" id="GO:0004422">
    <property type="term" value="F:hypoxanthine phosphoribosyltransferase activity"/>
    <property type="evidence" value="ECO:0007669"/>
    <property type="project" value="TreeGrafter"/>
</dbReference>
<dbReference type="PANTHER" id="PTHR43340:SF1">
    <property type="entry name" value="HYPOXANTHINE PHOSPHORIBOSYLTRANSFERASE"/>
    <property type="match status" value="1"/>
</dbReference>
<organism evidence="2 3">
    <name type="scientific">Haematococcus lacustris</name>
    <name type="common">Green alga</name>
    <name type="synonym">Haematococcus pluvialis</name>
    <dbReference type="NCBI Taxonomy" id="44745"/>
    <lineage>
        <taxon>Eukaryota</taxon>
        <taxon>Viridiplantae</taxon>
        <taxon>Chlorophyta</taxon>
        <taxon>core chlorophytes</taxon>
        <taxon>Chlorophyceae</taxon>
        <taxon>CS clade</taxon>
        <taxon>Chlamydomonadales</taxon>
        <taxon>Haematococcaceae</taxon>
        <taxon>Haematococcus</taxon>
    </lineage>
</organism>
<dbReference type="Pfam" id="PF00156">
    <property type="entry name" value="Pribosyltran"/>
    <property type="match status" value="1"/>
</dbReference>
<dbReference type="GO" id="GO:0032264">
    <property type="term" value="P:IMP salvage"/>
    <property type="evidence" value="ECO:0007669"/>
    <property type="project" value="TreeGrafter"/>
</dbReference>
<dbReference type="SUPFAM" id="SSF53271">
    <property type="entry name" value="PRTase-like"/>
    <property type="match status" value="1"/>
</dbReference>
<dbReference type="CDD" id="cd06223">
    <property type="entry name" value="PRTases_typeI"/>
    <property type="match status" value="1"/>
</dbReference>
<sequence>MGQLNSLARRNPLSSFALTALHFCSRLLHRKLTTQPAYMMAANGKPCHNVHQDIESVLFSADQIRDKVDELGRLVVNEYHDKLPVIMPILKGGFIVAADLVRALHPCPEGMVIDFIQASSYGAGTETSGRVEVAFDAAAVKNRHVLLVDDLCDSGLTLQEVTRHVREAGAASINVPTSGSLAMVWTQPRFIAPYPTLVFYAQRCRPDTSPRSSGRALALLSALLPLLTVAFVGCLYPTSWVSPPACPALLVIKSPRLEQRWANEGVMGCPLG</sequence>
<dbReference type="Proteomes" id="UP000485058">
    <property type="component" value="Unassembled WGS sequence"/>
</dbReference>
<feature type="domain" description="Phosphoribosyltransferase" evidence="1">
    <location>
        <begin position="61"/>
        <end position="174"/>
    </location>
</feature>
<keyword evidence="3" id="KW-1185">Reference proteome</keyword>
<dbReference type="GO" id="GO:0000287">
    <property type="term" value="F:magnesium ion binding"/>
    <property type="evidence" value="ECO:0007669"/>
    <property type="project" value="TreeGrafter"/>
</dbReference>
<keyword evidence="2" id="KW-0328">Glycosyltransferase</keyword>
<dbReference type="GO" id="GO:0006178">
    <property type="term" value="P:guanine salvage"/>
    <property type="evidence" value="ECO:0007669"/>
    <property type="project" value="TreeGrafter"/>
</dbReference>
<dbReference type="InterPro" id="IPR000836">
    <property type="entry name" value="PRTase_dom"/>
</dbReference>
<keyword evidence="2" id="KW-0808">Transferase</keyword>
<name>A0A699Z374_HAELA</name>
<evidence type="ECO:0000313" key="3">
    <source>
        <dbReference type="Proteomes" id="UP000485058"/>
    </source>
</evidence>
<reference evidence="2 3" key="1">
    <citation type="submission" date="2020-02" db="EMBL/GenBank/DDBJ databases">
        <title>Draft genome sequence of Haematococcus lacustris strain NIES-144.</title>
        <authorList>
            <person name="Morimoto D."/>
            <person name="Nakagawa S."/>
            <person name="Yoshida T."/>
            <person name="Sawayama S."/>
        </authorList>
    </citation>
    <scope>NUCLEOTIDE SEQUENCE [LARGE SCALE GENOMIC DNA]</scope>
    <source>
        <strain evidence="2 3">NIES-144</strain>
    </source>
</reference>
<dbReference type="InterPro" id="IPR050408">
    <property type="entry name" value="HGPRT"/>
</dbReference>
<dbReference type="Gene3D" id="3.40.50.2020">
    <property type="match status" value="1"/>
</dbReference>
<evidence type="ECO:0000313" key="2">
    <source>
        <dbReference type="EMBL" id="GFH17047.1"/>
    </source>
</evidence>
<proteinExistence type="predicted"/>
<comment type="caution">
    <text evidence="2">The sequence shown here is derived from an EMBL/GenBank/DDBJ whole genome shotgun (WGS) entry which is preliminary data.</text>
</comment>